<protein>
    <submittedName>
        <fullName evidence="1">Uncharacterized protein</fullName>
    </submittedName>
</protein>
<evidence type="ECO:0000313" key="2">
    <source>
        <dbReference type="Proteomes" id="UP001597216"/>
    </source>
</evidence>
<name>A0ABW3T385_9CAUL</name>
<evidence type="ECO:0000313" key="1">
    <source>
        <dbReference type="EMBL" id="MFD1191278.1"/>
    </source>
</evidence>
<keyword evidence="2" id="KW-1185">Reference proteome</keyword>
<comment type="caution">
    <text evidence="1">The sequence shown here is derived from an EMBL/GenBank/DDBJ whole genome shotgun (WGS) entry which is preliminary data.</text>
</comment>
<gene>
    <name evidence="1" type="ORF">ACFQ27_11865</name>
</gene>
<organism evidence="1 2">
    <name type="scientific">Phenylobacterium conjunctum</name>
    <dbReference type="NCBI Taxonomy" id="1298959"/>
    <lineage>
        <taxon>Bacteria</taxon>
        <taxon>Pseudomonadati</taxon>
        <taxon>Pseudomonadota</taxon>
        <taxon>Alphaproteobacteria</taxon>
        <taxon>Caulobacterales</taxon>
        <taxon>Caulobacteraceae</taxon>
        <taxon>Phenylobacterium</taxon>
    </lineage>
</organism>
<accession>A0ABW3T385</accession>
<dbReference type="EMBL" id="JBHTLQ010000024">
    <property type="protein sequence ID" value="MFD1191278.1"/>
    <property type="molecule type" value="Genomic_DNA"/>
</dbReference>
<proteinExistence type="predicted"/>
<reference evidence="2" key="1">
    <citation type="journal article" date="2019" name="Int. J. Syst. Evol. Microbiol.">
        <title>The Global Catalogue of Microorganisms (GCM) 10K type strain sequencing project: providing services to taxonomists for standard genome sequencing and annotation.</title>
        <authorList>
            <consortium name="The Broad Institute Genomics Platform"/>
            <consortium name="The Broad Institute Genome Sequencing Center for Infectious Disease"/>
            <person name="Wu L."/>
            <person name="Ma J."/>
        </authorList>
    </citation>
    <scope>NUCLEOTIDE SEQUENCE [LARGE SCALE GENOMIC DNA]</scope>
    <source>
        <strain evidence="2">CCUG 55074</strain>
    </source>
</reference>
<dbReference type="Proteomes" id="UP001597216">
    <property type="component" value="Unassembled WGS sequence"/>
</dbReference>
<dbReference type="RefSeq" id="WP_377353731.1">
    <property type="nucleotide sequence ID" value="NZ_JBHTLQ010000024.1"/>
</dbReference>
<sequence length="148" mass="16242">MRLTTAIRCTLLLRGAQHLAATGDYAAAAISLERIYDLIGFRMPSPEAPIELNLLAGLVALRLERRGLAIQCAAVAVTQMRDGKGRFTPAERAHLERYARQVGDRVAWEAGRPHPWCDHPETPAPLSGRVSARLRARFPLISDALPTP</sequence>